<reference evidence="3" key="1">
    <citation type="submission" date="2023-07" db="EMBL/GenBank/DDBJ databases">
        <title>Whole-genome sequencing of a new Methanosarcina sp. Z-7115.</title>
        <authorList>
            <person name="Zhilina T.N."/>
            <person name="Merkel A.Y."/>
        </authorList>
    </citation>
    <scope>NUCLEOTIDE SEQUENCE [LARGE SCALE GENOMIC DNA]</scope>
    <source>
        <strain evidence="3">Z-7115</strain>
    </source>
</reference>
<feature type="transmembrane region" description="Helical" evidence="1">
    <location>
        <begin position="65"/>
        <end position="91"/>
    </location>
</feature>
<accession>A0ABU2D378</accession>
<keyword evidence="1" id="KW-1133">Transmembrane helix</keyword>
<dbReference type="EMBL" id="JAVKPK010000049">
    <property type="protein sequence ID" value="MDR7666436.1"/>
    <property type="molecule type" value="Genomic_DNA"/>
</dbReference>
<gene>
    <name evidence="2" type="ORF">RG963_11720</name>
</gene>
<keyword evidence="1" id="KW-0472">Membrane</keyword>
<evidence type="ECO:0000313" key="2">
    <source>
        <dbReference type="EMBL" id="MDR7666436.1"/>
    </source>
</evidence>
<dbReference type="InterPro" id="IPR009200">
    <property type="entry name" value="DUF1269_membrane"/>
</dbReference>
<comment type="caution">
    <text evidence="2">The sequence shown here is derived from an EMBL/GenBank/DDBJ whole genome shotgun (WGS) entry which is preliminary data.</text>
</comment>
<keyword evidence="1" id="KW-0812">Transmembrane</keyword>
<proteinExistence type="predicted"/>
<dbReference type="Pfam" id="PF06897">
    <property type="entry name" value="DUF1269"/>
    <property type="match status" value="1"/>
</dbReference>
<protein>
    <submittedName>
        <fullName evidence="2">DUF1269 domain-containing protein</fullName>
    </submittedName>
</protein>
<evidence type="ECO:0000256" key="1">
    <source>
        <dbReference type="SAM" id="Phobius"/>
    </source>
</evidence>
<dbReference type="Proteomes" id="UP001246244">
    <property type="component" value="Unassembled WGS sequence"/>
</dbReference>
<sequence length="162" mass="17458">MATLTVLKFETADGAAKALDVIKDLSKQKLINLHDAAIVTWPEGKKKPKTEQLHDLKGAGALSGAFWGMLFGLIFFVPIIGLAVGAAIGALTGSMTDIGIDDEFIRTIRSKVTEGTSALFLMTSDAVEDRVLEAMKQLNFELIASNMSKAEEEKLRAAFAEE</sequence>
<evidence type="ECO:0000313" key="3">
    <source>
        <dbReference type="Proteomes" id="UP001246244"/>
    </source>
</evidence>
<dbReference type="RefSeq" id="WP_310576463.1">
    <property type="nucleotide sequence ID" value="NZ_JAVKPK010000049.1"/>
</dbReference>
<keyword evidence="3" id="KW-1185">Reference proteome</keyword>
<organism evidence="2 3">
    <name type="scientific">Methanosarcina baikalica</name>
    <dbReference type="NCBI Taxonomy" id="3073890"/>
    <lineage>
        <taxon>Archaea</taxon>
        <taxon>Methanobacteriati</taxon>
        <taxon>Methanobacteriota</taxon>
        <taxon>Stenosarchaea group</taxon>
        <taxon>Methanomicrobia</taxon>
        <taxon>Methanosarcinales</taxon>
        <taxon>Methanosarcinaceae</taxon>
        <taxon>Methanosarcina</taxon>
    </lineage>
</organism>
<name>A0ABU2D378_9EURY</name>